<comment type="caution">
    <text evidence="5">The sequence shown here is derived from an EMBL/GenBank/DDBJ whole genome shotgun (WGS) entry which is preliminary data.</text>
</comment>
<feature type="compositionally biased region" description="Polar residues" evidence="3">
    <location>
        <begin position="244"/>
        <end position="260"/>
    </location>
</feature>
<protein>
    <recommendedName>
        <fullName evidence="4">Schwannomin interacting protein 1 C-terminal domain-containing protein</fullName>
    </recommendedName>
</protein>
<dbReference type="Proteomes" id="UP001497497">
    <property type="component" value="Unassembled WGS sequence"/>
</dbReference>
<evidence type="ECO:0000259" key="4">
    <source>
        <dbReference type="Pfam" id="PF10148"/>
    </source>
</evidence>
<keyword evidence="6" id="KW-1185">Reference proteome</keyword>
<evidence type="ECO:0000256" key="1">
    <source>
        <dbReference type="ARBA" id="ARBA00023054"/>
    </source>
</evidence>
<dbReference type="InterPro" id="IPR039045">
    <property type="entry name" value="SCHIP_1"/>
</dbReference>
<sequence length="631" mass="69934">MTLLTPEENQGGGDDSSTTAAADSDDEITSSLALDSVGSNLDTDDLSPSLRVIANPVPCLRPVLDSQEILSGLEREKRSPSRFSVDVECESIVSDYSELGGPLRDIERDVNFMDKDFLKADDDGVAFLSLTSQFWEEEDLERREGEKEEDFERRVRKVNLLSLAQEFAELKKVDSRACAINFHRNQSTRHLGRGTSPFGSRGQSLERSGRRTTSKSPLRGLDRTLSRDKQQGCCSMSEGCGTADNVSTNPAQPQDTSTCLNPKRSDDMVVPKADDLPVNEARRRDSNSDLPANMRPERCVSSPSMARNTRTANARSRDGSTGRAGCGGVKNQLSQGSSDYDGDFDVYNIETTLPQMNWEVLEKQLQAAADDEKSRLESCKNEREEIRRRLAMAADEDLGYDDDVGGASETLSPRKQRIQARLQGVQSGMQICFMNDDGLDDDDDDDDLVHEGGEEGRDECTAASQVRLCAGSETAVPPPNHPCFPGEIQEFTNRQTKLQSEATLALAQASTMARMQLEVEKQGKKKSPIADMVGIPTLGQGRRLKLTRGKLQEMNIAQLQVLVNDLHSQIELLNEDLVHLLIERDDLHMEQDSMLVDIEDLTSHCHDPKATNNNKSTLNNNRPSSRRDRHK</sequence>
<dbReference type="Pfam" id="PF10148">
    <property type="entry name" value="SCHIP-1_C"/>
    <property type="match status" value="1"/>
</dbReference>
<feature type="compositionally biased region" description="Low complexity" evidence="3">
    <location>
        <begin position="612"/>
        <end position="621"/>
    </location>
</feature>
<dbReference type="PANTHER" id="PTHR13103:SF2">
    <property type="entry name" value="IQCJ-SCHIP1 READTHROUGH TRANSCRIPT PROTEIN-RELATED"/>
    <property type="match status" value="1"/>
</dbReference>
<dbReference type="GO" id="GO:0035332">
    <property type="term" value="P:positive regulation of hippo signaling"/>
    <property type="evidence" value="ECO:0007669"/>
    <property type="project" value="TreeGrafter"/>
</dbReference>
<feature type="region of interest" description="Disordered" evidence="3">
    <location>
        <begin position="188"/>
        <end position="338"/>
    </location>
</feature>
<gene>
    <name evidence="5" type="ORF">GSLYS_00002025001</name>
</gene>
<feature type="region of interest" description="Disordered" evidence="3">
    <location>
        <begin position="438"/>
        <end position="457"/>
    </location>
</feature>
<dbReference type="PANTHER" id="PTHR13103">
    <property type="entry name" value="SCHWANNOMIN INTERACTING PROTEIN 1"/>
    <property type="match status" value="1"/>
</dbReference>
<evidence type="ECO:0000256" key="2">
    <source>
        <dbReference type="SAM" id="Coils"/>
    </source>
</evidence>
<name>A0AAV2H2J9_LYMST</name>
<reference evidence="5 6" key="1">
    <citation type="submission" date="2024-04" db="EMBL/GenBank/DDBJ databases">
        <authorList>
            <consortium name="Genoscope - CEA"/>
            <person name="William W."/>
        </authorList>
    </citation>
    <scope>NUCLEOTIDE SEQUENCE [LARGE SCALE GENOMIC DNA]</scope>
</reference>
<evidence type="ECO:0000313" key="5">
    <source>
        <dbReference type="EMBL" id="CAL1527855.1"/>
    </source>
</evidence>
<dbReference type="GO" id="GO:0030054">
    <property type="term" value="C:cell junction"/>
    <property type="evidence" value="ECO:0007669"/>
    <property type="project" value="TreeGrafter"/>
</dbReference>
<evidence type="ECO:0000256" key="3">
    <source>
        <dbReference type="SAM" id="MobiDB-lite"/>
    </source>
</evidence>
<feature type="compositionally biased region" description="Basic and acidic residues" evidence="3">
    <location>
        <begin position="220"/>
        <end position="230"/>
    </location>
</feature>
<accession>A0AAV2H2J9</accession>
<keyword evidence="1 2" id="KW-0175">Coiled coil</keyword>
<feature type="region of interest" description="Disordered" evidence="3">
    <location>
        <begin position="606"/>
        <end position="631"/>
    </location>
</feature>
<feature type="compositionally biased region" description="Polar residues" evidence="3">
    <location>
        <begin position="197"/>
        <end position="206"/>
    </location>
</feature>
<dbReference type="AlphaFoldDB" id="A0AAV2H2J9"/>
<evidence type="ECO:0000313" key="6">
    <source>
        <dbReference type="Proteomes" id="UP001497497"/>
    </source>
</evidence>
<feature type="region of interest" description="Disordered" evidence="3">
    <location>
        <begin position="1"/>
        <end position="47"/>
    </location>
</feature>
<feature type="coiled-coil region" evidence="2">
    <location>
        <begin position="362"/>
        <end position="396"/>
    </location>
</feature>
<organism evidence="5 6">
    <name type="scientific">Lymnaea stagnalis</name>
    <name type="common">Great pond snail</name>
    <name type="synonym">Helix stagnalis</name>
    <dbReference type="NCBI Taxonomy" id="6523"/>
    <lineage>
        <taxon>Eukaryota</taxon>
        <taxon>Metazoa</taxon>
        <taxon>Spiralia</taxon>
        <taxon>Lophotrochozoa</taxon>
        <taxon>Mollusca</taxon>
        <taxon>Gastropoda</taxon>
        <taxon>Heterobranchia</taxon>
        <taxon>Euthyneura</taxon>
        <taxon>Panpulmonata</taxon>
        <taxon>Hygrophila</taxon>
        <taxon>Lymnaeoidea</taxon>
        <taxon>Lymnaeidae</taxon>
        <taxon>Lymnaea</taxon>
    </lineage>
</organism>
<proteinExistence type="predicted"/>
<feature type="compositionally biased region" description="Basic and acidic residues" evidence="3">
    <location>
        <begin position="263"/>
        <end position="287"/>
    </location>
</feature>
<feature type="domain" description="Schwannomin interacting protein 1 C-terminal" evidence="4">
    <location>
        <begin position="380"/>
        <end position="606"/>
    </location>
</feature>
<dbReference type="GO" id="GO:0005886">
    <property type="term" value="C:plasma membrane"/>
    <property type="evidence" value="ECO:0007669"/>
    <property type="project" value="TreeGrafter"/>
</dbReference>
<dbReference type="EMBL" id="CAXITT010000023">
    <property type="protein sequence ID" value="CAL1527855.1"/>
    <property type="molecule type" value="Genomic_DNA"/>
</dbReference>
<dbReference type="InterPro" id="IPR015649">
    <property type="entry name" value="SCHIP_1_C"/>
</dbReference>
<feature type="compositionally biased region" description="Acidic residues" evidence="3">
    <location>
        <begin position="438"/>
        <end position="448"/>
    </location>
</feature>